<feature type="region of interest" description="Disordered" evidence="1">
    <location>
        <begin position="554"/>
        <end position="621"/>
    </location>
</feature>
<feature type="compositionally biased region" description="Basic residues" evidence="1">
    <location>
        <begin position="573"/>
        <end position="586"/>
    </location>
</feature>
<accession>A0A8S4EJP0</accession>
<dbReference type="SUPFAM" id="SSF52047">
    <property type="entry name" value="RNI-like"/>
    <property type="match status" value="1"/>
</dbReference>
<evidence type="ECO:0000313" key="3">
    <source>
        <dbReference type="Proteomes" id="UP000653454"/>
    </source>
</evidence>
<evidence type="ECO:0000313" key="2">
    <source>
        <dbReference type="EMBL" id="CAG9114981.1"/>
    </source>
</evidence>
<dbReference type="PANTHER" id="PTHR24114">
    <property type="entry name" value="LEUCINE RICH REPEAT FAMILY PROTEIN"/>
    <property type="match status" value="1"/>
</dbReference>
<evidence type="ECO:0000256" key="1">
    <source>
        <dbReference type="SAM" id="MobiDB-lite"/>
    </source>
</evidence>
<name>A0A8S4EJP0_PLUXY</name>
<proteinExistence type="predicted"/>
<feature type="compositionally biased region" description="Basic and acidic residues" evidence="1">
    <location>
        <begin position="605"/>
        <end position="615"/>
    </location>
</feature>
<dbReference type="Proteomes" id="UP000653454">
    <property type="component" value="Unassembled WGS sequence"/>
</dbReference>
<feature type="compositionally biased region" description="Acidic residues" evidence="1">
    <location>
        <begin position="24"/>
        <end position="34"/>
    </location>
</feature>
<feature type="compositionally biased region" description="Basic residues" evidence="1">
    <location>
        <begin position="594"/>
        <end position="604"/>
    </location>
</feature>
<feature type="region of interest" description="Disordered" evidence="1">
    <location>
        <begin position="1"/>
        <end position="62"/>
    </location>
</feature>
<feature type="compositionally biased region" description="Basic and acidic residues" evidence="1">
    <location>
        <begin position="14"/>
        <end position="23"/>
    </location>
</feature>
<dbReference type="InterPro" id="IPR032675">
    <property type="entry name" value="LRR_dom_sf"/>
</dbReference>
<dbReference type="Pfam" id="PF13516">
    <property type="entry name" value="LRR_6"/>
    <property type="match status" value="3"/>
</dbReference>
<dbReference type="InterPro" id="IPR001611">
    <property type="entry name" value="Leu-rich_rpt"/>
</dbReference>
<dbReference type="Gene3D" id="3.80.10.10">
    <property type="entry name" value="Ribonuclease Inhibitor"/>
    <property type="match status" value="1"/>
</dbReference>
<keyword evidence="3" id="KW-1185">Reference proteome</keyword>
<dbReference type="PANTHER" id="PTHR24114:SF2">
    <property type="entry name" value="F-BOX DOMAIN-CONTAINING PROTEIN-RELATED"/>
    <property type="match status" value="1"/>
</dbReference>
<dbReference type="EMBL" id="CAJHNJ030000016">
    <property type="protein sequence ID" value="CAG9114981.1"/>
    <property type="molecule type" value="Genomic_DNA"/>
</dbReference>
<protein>
    <submittedName>
        <fullName evidence="2">(diamondback moth) hypothetical protein</fullName>
    </submittedName>
</protein>
<dbReference type="InterPro" id="IPR052394">
    <property type="entry name" value="LRR-containing"/>
</dbReference>
<reference evidence="2" key="1">
    <citation type="submission" date="2020-11" db="EMBL/GenBank/DDBJ databases">
        <authorList>
            <person name="Whiteford S."/>
        </authorList>
    </citation>
    <scope>NUCLEOTIDE SEQUENCE</scope>
</reference>
<dbReference type="AlphaFoldDB" id="A0A8S4EJP0"/>
<feature type="compositionally biased region" description="Low complexity" evidence="1">
    <location>
        <begin position="52"/>
        <end position="62"/>
    </location>
</feature>
<gene>
    <name evidence="2" type="ORF">PLXY2_LOCUS5458</name>
</gene>
<organism evidence="2 3">
    <name type="scientific">Plutella xylostella</name>
    <name type="common">Diamondback moth</name>
    <name type="synonym">Plutella maculipennis</name>
    <dbReference type="NCBI Taxonomy" id="51655"/>
    <lineage>
        <taxon>Eukaryota</taxon>
        <taxon>Metazoa</taxon>
        <taxon>Ecdysozoa</taxon>
        <taxon>Arthropoda</taxon>
        <taxon>Hexapoda</taxon>
        <taxon>Insecta</taxon>
        <taxon>Pterygota</taxon>
        <taxon>Neoptera</taxon>
        <taxon>Endopterygota</taxon>
        <taxon>Lepidoptera</taxon>
        <taxon>Glossata</taxon>
        <taxon>Ditrysia</taxon>
        <taxon>Yponomeutoidea</taxon>
        <taxon>Plutellidae</taxon>
        <taxon>Plutella</taxon>
    </lineage>
</organism>
<sequence>MSNASSVNVEDEDKTTRREHDDDIQSEDYDDTEEGQGKRTLLLFEAPAATVSSSEEPPMEEWSSLNIEIPEDNRKKLLYQQGQYDPGSGEICAAYIAMSDSAVLKHPYYNYPAVKDPGILAALQEDDLDVIYADDGQEFYLETCKIMEQCPVRMFYKGLQEREIDLSYYGVNPDGVRAMAMALKNNTNTEVLKLTDNFLNDDACFHLGELLSFNNNLVELDLAGCRIGIEGLRRLIEGLPTNHTLKSLNLSKNNLGDAGGEMLANVLAEGIDIEKLYLSYNNLGAIATNAFIKAFENHNDLKVLDLSWNKLYTQGPTCQLLTILTINEYIEELYLAWNALAGARIGESIKKFLSAPQLTHLDLSHNRLADQAITNIAAGLKKAENLLVLNLSDNPMSPQDANLLVSKMKSKSVMLKKLYLNNIDVNEDFIENRNHVLDNPAKSLSVITYGRVINKFSPKDTTDLRDIVLNRLEFLWKKPKKHKIDIALVAQALLKNNIKFISAKDFQGYIKKAHGQLNEDLANEIGNAFPGAKIGKNKMIDVKLLVDYIRRKWPDRKLPPTPPPEPEPEPQTKKKGKKKKKSRSKSRSKERGKSKGPGKSKGRGKSQERGKSKERGRAKKK</sequence>
<comment type="caution">
    <text evidence="2">The sequence shown here is derived from an EMBL/GenBank/DDBJ whole genome shotgun (WGS) entry which is preliminary data.</text>
</comment>
<dbReference type="SMART" id="SM00368">
    <property type="entry name" value="LRR_RI"/>
    <property type="match status" value="7"/>
</dbReference>